<dbReference type="Proteomes" id="UP000289455">
    <property type="component" value="Unassembled WGS sequence"/>
</dbReference>
<protein>
    <submittedName>
        <fullName evidence="1">Uncharacterized protein</fullName>
    </submittedName>
</protein>
<name>A0A4Q1C3C5_9BACT</name>
<proteinExistence type="predicted"/>
<organism evidence="1 2">
    <name type="scientific">Aquirufa rosea</name>
    <dbReference type="NCBI Taxonomy" id="2509241"/>
    <lineage>
        <taxon>Bacteria</taxon>
        <taxon>Pseudomonadati</taxon>
        <taxon>Bacteroidota</taxon>
        <taxon>Cytophagia</taxon>
        <taxon>Cytophagales</taxon>
        <taxon>Flectobacillaceae</taxon>
        <taxon>Aquirufa</taxon>
    </lineage>
</organism>
<comment type="caution">
    <text evidence="1">The sequence shown here is derived from an EMBL/GenBank/DDBJ whole genome shotgun (WGS) entry which is preliminary data.</text>
</comment>
<dbReference type="OrthoDB" id="676338at2"/>
<dbReference type="Pfam" id="PF19897">
    <property type="entry name" value="DUF6370"/>
    <property type="match status" value="1"/>
</dbReference>
<reference evidence="1 2" key="1">
    <citation type="submission" date="2019-01" db="EMBL/GenBank/DDBJ databases">
        <title>Cytophagaceae bacterium strain CAR-16.</title>
        <authorList>
            <person name="Chen W.-M."/>
        </authorList>
    </citation>
    <scope>NUCLEOTIDE SEQUENCE [LARGE SCALE GENOMIC DNA]</scope>
    <source>
        <strain evidence="1 2">CAR-16</strain>
    </source>
</reference>
<evidence type="ECO:0000313" key="2">
    <source>
        <dbReference type="Proteomes" id="UP000289455"/>
    </source>
</evidence>
<evidence type="ECO:0000313" key="1">
    <source>
        <dbReference type="EMBL" id="RXK52659.1"/>
    </source>
</evidence>
<dbReference type="EMBL" id="SDHY01000001">
    <property type="protein sequence ID" value="RXK52659.1"/>
    <property type="molecule type" value="Genomic_DNA"/>
</dbReference>
<dbReference type="AlphaFoldDB" id="A0A4Q1C3C5"/>
<sequence>MSAKQVGPHFTHLNKKQKVYEVEASCGTCQFDMPGDDCQLAIKFQDKKYYVVGPNINDYGGSHATNGFCKAVRKAQVQGKIFREKFVVSYFKLLP</sequence>
<dbReference type="InterPro" id="IPR045950">
    <property type="entry name" value="DUF6370"/>
</dbReference>
<accession>A0A4Q1C3C5</accession>
<keyword evidence="2" id="KW-1185">Reference proteome</keyword>
<gene>
    <name evidence="1" type="ORF">ESB04_02810</name>
</gene>